<gene>
    <name evidence="1" type="ORF">ACFFX0_07285</name>
</gene>
<protein>
    <submittedName>
        <fullName evidence="1">Uncharacterized protein</fullName>
    </submittedName>
</protein>
<accession>A0ABV5FWF1</accession>
<proteinExistence type="predicted"/>
<organism evidence="1 2">
    <name type="scientific">Citricoccus parietis</name>
    <dbReference type="NCBI Taxonomy" id="592307"/>
    <lineage>
        <taxon>Bacteria</taxon>
        <taxon>Bacillati</taxon>
        <taxon>Actinomycetota</taxon>
        <taxon>Actinomycetes</taxon>
        <taxon>Micrococcales</taxon>
        <taxon>Micrococcaceae</taxon>
        <taxon>Citricoccus</taxon>
    </lineage>
</organism>
<reference evidence="1 2" key="1">
    <citation type="submission" date="2024-09" db="EMBL/GenBank/DDBJ databases">
        <authorList>
            <person name="Sun Q."/>
            <person name="Mori K."/>
        </authorList>
    </citation>
    <scope>NUCLEOTIDE SEQUENCE [LARGE SCALE GENOMIC DNA]</scope>
    <source>
        <strain evidence="1 2">CCM 7609</strain>
    </source>
</reference>
<keyword evidence="2" id="KW-1185">Reference proteome</keyword>
<dbReference type="Proteomes" id="UP001589575">
    <property type="component" value="Unassembled WGS sequence"/>
</dbReference>
<comment type="caution">
    <text evidence="1">The sequence shown here is derived from an EMBL/GenBank/DDBJ whole genome shotgun (WGS) entry which is preliminary data.</text>
</comment>
<dbReference type="EMBL" id="JBHMFI010000001">
    <property type="protein sequence ID" value="MFB9071006.1"/>
    <property type="molecule type" value="Genomic_DNA"/>
</dbReference>
<evidence type="ECO:0000313" key="1">
    <source>
        <dbReference type="EMBL" id="MFB9071006.1"/>
    </source>
</evidence>
<name>A0ABV5FWF1_9MICC</name>
<evidence type="ECO:0000313" key="2">
    <source>
        <dbReference type="Proteomes" id="UP001589575"/>
    </source>
</evidence>
<sequence length="88" mass="9333">MAPGPGSPGAVGPAIRCPRRSCSSLPPCCVAQVQQQWPQVDALEHGAVCVHLHETFLVQDIRPAVGHQVAHGRLVEEDHATAGNQAPW</sequence>